<dbReference type="PROSITE" id="PS00455">
    <property type="entry name" value="AMP_BINDING"/>
    <property type="match status" value="1"/>
</dbReference>
<dbReference type="Proteomes" id="UP000306236">
    <property type="component" value="Unassembled WGS sequence"/>
</dbReference>
<evidence type="ECO:0000313" key="3">
    <source>
        <dbReference type="EMBL" id="THJ31385.1"/>
    </source>
</evidence>
<dbReference type="SUPFAM" id="SSF56801">
    <property type="entry name" value="Acetyl-CoA synthetase-like"/>
    <property type="match status" value="1"/>
</dbReference>
<evidence type="ECO:0000259" key="2">
    <source>
        <dbReference type="Pfam" id="PF13193"/>
    </source>
</evidence>
<dbReference type="AlphaFoldDB" id="A0A4S5BKJ9"/>
<dbReference type="InterPro" id="IPR000873">
    <property type="entry name" value="AMP-dep_synth/lig_dom"/>
</dbReference>
<dbReference type="RefSeq" id="WP_136407547.1">
    <property type="nucleotide sequence ID" value="NZ_SSWX01000024.1"/>
</dbReference>
<dbReference type="InterPro" id="IPR025110">
    <property type="entry name" value="AMP-bd_C"/>
</dbReference>
<dbReference type="PANTHER" id="PTHR43767:SF7">
    <property type="entry name" value="MEDIUM_LONG-CHAIN-FATTY-ACID--COA LIGASE FADD8"/>
    <property type="match status" value="1"/>
</dbReference>
<dbReference type="InterPro" id="IPR042099">
    <property type="entry name" value="ANL_N_sf"/>
</dbReference>
<sequence length="525" mass="56651">MIESTHSTVHQGGTLGAWLLQALQRHPERIAVIDESRALSYRELLALVTQAANKLESLGLQQGDVVAQLSGNRIEMLAVMAAAYIRGFCSVTLHPMGSVQDHVLTLQDCQARVLIGESVYVSRLGTELSRCPQLRQCLLHSDAEGGFWHHADVFSGPALQQRGGSESIVRLAYTGGTTGRSKGVMLSNRAMLHNTQLWLSALAWPDGVRTLCSAPISHGAGSLVYPTFARGGTVVLERGFEVGRWLDTVQRERIGFTFIVPTMLYALLDDPRTALADLSSLQALVYGAAPASPARIRQALDCFGPVLVQTFGQSEAPNTILLLDQHDHESADARRLASAGRPFPGLDVALLDPHNKPVAVGEIGELCLRGPLVMSGYWGQDAQTAQALAGGWLHTGDMGMQDAQGYFFIVDRKKDMVISGGFNVYAREVEDVLCTHPNVSQAAVIGVPDDKWGEAVLAVVVTRSGTMADPAQLQRMVRDAKGPISTPKQVVYVRELPVTGLGKVDKKALRKLFADGIPKSEPVVD</sequence>
<comment type="caution">
    <text evidence="3">The sequence shown here is derived from an EMBL/GenBank/DDBJ whole genome shotgun (WGS) entry which is preliminary data.</text>
</comment>
<dbReference type="InterPro" id="IPR045851">
    <property type="entry name" value="AMP-bd_C_sf"/>
</dbReference>
<protein>
    <submittedName>
        <fullName evidence="3">Acyl-CoA synthetase</fullName>
    </submittedName>
</protein>
<evidence type="ECO:0000313" key="4">
    <source>
        <dbReference type="Proteomes" id="UP000306236"/>
    </source>
</evidence>
<dbReference type="Gene3D" id="3.30.300.30">
    <property type="match status" value="1"/>
</dbReference>
<dbReference type="PANTHER" id="PTHR43767">
    <property type="entry name" value="LONG-CHAIN-FATTY-ACID--COA LIGASE"/>
    <property type="match status" value="1"/>
</dbReference>
<dbReference type="Pfam" id="PF00501">
    <property type="entry name" value="AMP-binding"/>
    <property type="match status" value="1"/>
</dbReference>
<dbReference type="OrthoDB" id="9766486at2"/>
<reference evidence="3 4" key="1">
    <citation type="submission" date="2019-04" db="EMBL/GenBank/DDBJ databases">
        <title>Lampropedia sp YIM MLB12 draf genome.</title>
        <authorList>
            <person name="Wang Y.-X."/>
        </authorList>
    </citation>
    <scope>NUCLEOTIDE SEQUENCE [LARGE SCALE GENOMIC DNA]</scope>
    <source>
        <strain evidence="3 4">YIM MLB12</strain>
    </source>
</reference>
<proteinExistence type="predicted"/>
<dbReference type="GO" id="GO:0016877">
    <property type="term" value="F:ligase activity, forming carbon-sulfur bonds"/>
    <property type="evidence" value="ECO:0007669"/>
    <property type="project" value="UniProtKB-ARBA"/>
</dbReference>
<name>A0A4S5BKJ9_9BURK</name>
<accession>A0A4S5BKJ9</accession>
<feature type="domain" description="AMP-binding enzyme C-terminal" evidence="2">
    <location>
        <begin position="428"/>
        <end position="503"/>
    </location>
</feature>
<organism evidence="3 4">
    <name type="scientific">Lampropedia aestuarii</name>
    <dbReference type="NCBI Taxonomy" id="2562762"/>
    <lineage>
        <taxon>Bacteria</taxon>
        <taxon>Pseudomonadati</taxon>
        <taxon>Pseudomonadota</taxon>
        <taxon>Betaproteobacteria</taxon>
        <taxon>Burkholderiales</taxon>
        <taxon>Comamonadaceae</taxon>
        <taxon>Lampropedia</taxon>
    </lineage>
</organism>
<dbReference type="InterPro" id="IPR020845">
    <property type="entry name" value="AMP-binding_CS"/>
</dbReference>
<keyword evidence="4" id="KW-1185">Reference proteome</keyword>
<feature type="domain" description="AMP-dependent synthetase/ligase" evidence="1">
    <location>
        <begin position="22"/>
        <end position="378"/>
    </location>
</feature>
<gene>
    <name evidence="3" type="ORF">E8K88_15310</name>
</gene>
<dbReference type="EMBL" id="SSWX01000024">
    <property type="protein sequence ID" value="THJ31385.1"/>
    <property type="molecule type" value="Genomic_DNA"/>
</dbReference>
<dbReference type="InterPro" id="IPR050237">
    <property type="entry name" value="ATP-dep_AMP-bd_enzyme"/>
</dbReference>
<evidence type="ECO:0000259" key="1">
    <source>
        <dbReference type="Pfam" id="PF00501"/>
    </source>
</evidence>
<dbReference type="Pfam" id="PF13193">
    <property type="entry name" value="AMP-binding_C"/>
    <property type="match status" value="1"/>
</dbReference>
<dbReference type="Gene3D" id="3.40.50.12780">
    <property type="entry name" value="N-terminal domain of ligase-like"/>
    <property type="match status" value="1"/>
</dbReference>